<dbReference type="HOGENOM" id="CLU_2882135_0_0_10"/>
<reference evidence="1 2" key="1">
    <citation type="submission" date="2013-08" db="EMBL/GenBank/DDBJ databases">
        <authorList>
            <person name="Weinstock G."/>
            <person name="Sodergren E."/>
            <person name="Wylie T."/>
            <person name="Fulton L."/>
            <person name="Fulton R."/>
            <person name="Fronick C."/>
            <person name="O'Laughlin M."/>
            <person name="Godfrey J."/>
            <person name="Miner T."/>
            <person name="Herter B."/>
            <person name="Appelbaum E."/>
            <person name="Cordes M."/>
            <person name="Lek S."/>
            <person name="Wollam A."/>
            <person name="Pepin K.H."/>
            <person name="Palsikar V.B."/>
            <person name="Mitreva M."/>
            <person name="Wilson R.K."/>
        </authorList>
    </citation>
    <scope>NUCLEOTIDE SEQUENCE [LARGE SCALE GENOMIC DNA]</scope>
    <source>
        <strain evidence="1 2">ATCC 15930</strain>
    </source>
</reference>
<proteinExistence type="predicted"/>
<name>A0A069QL85_HOYLO</name>
<sequence length="63" mass="7577">MVCFRLSAFLDEEWVQYSPRRPIILPAFYNHFLFQHIQSHQQTTNILMRTNQQKMTNTYGVEG</sequence>
<dbReference type="Proteomes" id="UP000027442">
    <property type="component" value="Unassembled WGS sequence"/>
</dbReference>
<keyword evidence="2" id="KW-1185">Reference proteome</keyword>
<evidence type="ECO:0000313" key="1">
    <source>
        <dbReference type="EMBL" id="KDR52789.1"/>
    </source>
</evidence>
<protein>
    <submittedName>
        <fullName evidence="1">Uncharacterized protein</fullName>
    </submittedName>
</protein>
<organism evidence="1 2">
    <name type="scientific">Hoylesella loescheii DSM 19665 = JCM 12249 = ATCC 15930</name>
    <dbReference type="NCBI Taxonomy" id="1122985"/>
    <lineage>
        <taxon>Bacteria</taxon>
        <taxon>Pseudomonadati</taxon>
        <taxon>Bacteroidota</taxon>
        <taxon>Bacteroidia</taxon>
        <taxon>Bacteroidales</taxon>
        <taxon>Prevotellaceae</taxon>
        <taxon>Hoylesella</taxon>
    </lineage>
</organism>
<evidence type="ECO:0000313" key="2">
    <source>
        <dbReference type="Proteomes" id="UP000027442"/>
    </source>
</evidence>
<gene>
    <name evidence="1" type="ORF">HMPREF1991_01093</name>
</gene>
<accession>A0A069QL85</accession>
<comment type="caution">
    <text evidence="1">The sequence shown here is derived from an EMBL/GenBank/DDBJ whole genome shotgun (WGS) entry which is preliminary data.</text>
</comment>
<dbReference type="AlphaFoldDB" id="A0A069QL85"/>
<dbReference type="EMBL" id="JNGW01000044">
    <property type="protein sequence ID" value="KDR52789.1"/>
    <property type="molecule type" value="Genomic_DNA"/>
</dbReference>
<dbReference type="PATRIC" id="fig|1122985.7.peg.1135"/>